<dbReference type="Pfam" id="PF14253">
    <property type="entry name" value="AbiH"/>
    <property type="match status" value="1"/>
</dbReference>
<dbReference type="EMBL" id="MTKO01000088">
    <property type="protein sequence ID" value="RWX44807.1"/>
    <property type="molecule type" value="Genomic_DNA"/>
</dbReference>
<protein>
    <submittedName>
        <fullName evidence="1">Bacteriophage abortive infection AbiH</fullName>
    </submittedName>
</protein>
<accession>A0A3S4T7Q5</accession>
<dbReference type="AlphaFoldDB" id="A0A3S4T7Q5"/>
<dbReference type="InterPro" id="IPR025935">
    <property type="entry name" value="AbiH"/>
</dbReference>
<organism evidence="1 2">
    <name type="scientific">Candidatus Electrothrix aarhusensis</name>
    <dbReference type="NCBI Taxonomy" id="1859131"/>
    <lineage>
        <taxon>Bacteria</taxon>
        <taxon>Pseudomonadati</taxon>
        <taxon>Thermodesulfobacteriota</taxon>
        <taxon>Desulfobulbia</taxon>
        <taxon>Desulfobulbales</taxon>
        <taxon>Desulfobulbaceae</taxon>
        <taxon>Candidatus Electrothrix</taxon>
    </lineage>
</organism>
<sequence length="287" mass="33319">MTMLYIIGNGFDLWHDLPTNYSQFYEFAQDALDELESYFNIDITTSAPWCDFENCLGTYDWNLLYEDHDHTDVTAESFRPSEAYGLEDELTMQADELVQTIEEKFHQWIDGIDVSIARKKIKFNIDARYLTFNYTSTLQVVYGIDNDNVLHLHGRSDSMDQLVFGHCKTMAEESELDENGDSNRTMFSDAEGAAKYPFYALQKPSDKIIAKNREYFESLVGVKEIVVIGHSLNDVDLPYFQEVAEKTMGCRWLVYYYSKSEEKDHIRQLIKCGISKENIRTCTYADL</sequence>
<keyword evidence="2" id="KW-1185">Reference proteome</keyword>
<dbReference type="Proteomes" id="UP000287853">
    <property type="component" value="Unassembled WGS sequence"/>
</dbReference>
<reference evidence="1 2" key="1">
    <citation type="submission" date="2017-01" db="EMBL/GenBank/DDBJ databases">
        <title>The cable genome- insights into the physiology and evolution of filamentous bacteria capable of sulfide oxidation via long distance electron transfer.</title>
        <authorList>
            <person name="Schreiber L."/>
            <person name="Bjerg J.T."/>
            <person name="Boggild A."/>
            <person name="Van De Vossenberg J."/>
            <person name="Meysman F."/>
            <person name="Nielsen L.P."/>
            <person name="Schramm A."/>
            <person name="Kjeldsen K.U."/>
        </authorList>
    </citation>
    <scope>NUCLEOTIDE SEQUENCE [LARGE SCALE GENOMIC DNA]</scope>
    <source>
        <strain evidence="1">MCF</strain>
    </source>
</reference>
<evidence type="ECO:0000313" key="1">
    <source>
        <dbReference type="EMBL" id="RWX44807.1"/>
    </source>
</evidence>
<comment type="caution">
    <text evidence="1">The sequence shown here is derived from an EMBL/GenBank/DDBJ whole genome shotgun (WGS) entry which is preliminary data.</text>
</comment>
<proteinExistence type="predicted"/>
<evidence type="ECO:0000313" key="2">
    <source>
        <dbReference type="Proteomes" id="UP000287853"/>
    </source>
</evidence>
<gene>
    <name evidence="1" type="ORF">H206_01332</name>
</gene>
<name>A0A3S4T7Q5_9BACT</name>